<evidence type="ECO:0000313" key="2">
    <source>
        <dbReference type="EMBL" id="QJI00708.1"/>
    </source>
</evidence>
<dbReference type="EMBL" id="MT144539">
    <property type="protein sequence ID" value="QJA54800.1"/>
    <property type="molecule type" value="Genomic_DNA"/>
</dbReference>
<accession>A0A6H2A5T8</accession>
<reference evidence="1" key="1">
    <citation type="submission" date="2020-03" db="EMBL/GenBank/DDBJ databases">
        <title>The deep terrestrial virosphere.</title>
        <authorList>
            <person name="Holmfeldt K."/>
            <person name="Nilsson E."/>
            <person name="Simone D."/>
            <person name="Lopez-Fernandez M."/>
            <person name="Wu X."/>
            <person name="de Brujin I."/>
            <person name="Lundin D."/>
            <person name="Andersson A."/>
            <person name="Bertilsson S."/>
            <person name="Dopson M."/>
        </authorList>
    </citation>
    <scope>NUCLEOTIDE SEQUENCE</scope>
    <source>
        <strain evidence="1">TM448A05873</strain>
        <strain evidence="2">TM448B02092</strain>
    </source>
</reference>
<name>A0A6H2A5T8_9ZZZZ</name>
<gene>
    <name evidence="1" type="ORF">TM448A05873_0005</name>
    <name evidence="2" type="ORF">TM448B02092_0004</name>
</gene>
<protein>
    <submittedName>
        <fullName evidence="1">Uncharacterized protein</fullName>
    </submittedName>
</protein>
<organism evidence="1">
    <name type="scientific">viral metagenome</name>
    <dbReference type="NCBI Taxonomy" id="1070528"/>
    <lineage>
        <taxon>unclassified sequences</taxon>
        <taxon>metagenomes</taxon>
        <taxon>organismal metagenomes</taxon>
    </lineage>
</organism>
<dbReference type="AlphaFoldDB" id="A0A6H2A5T8"/>
<dbReference type="EMBL" id="MT144871">
    <property type="protein sequence ID" value="QJI00708.1"/>
    <property type="molecule type" value="Genomic_DNA"/>
</dbReference>
<evidence type="ECO:0000313" key="1">
    <source>
        <dbReference type="EMBL" id="QJA54800.1"/>
    </source>
</evidence>
<proteinExistence type="predicted"/>
<sequence>MDKKLVKKLQQEFSFIPKSNPLFRRNLRAPMYIETDDGWFDLIYHLCLDIQKEIKKNSKLKNFIVVQVKEKLGGLRFYTGAATHEVFELIRKAELESYNICERCGELGILRRNKVWWYKTLCLGCANKELEKEWIPVKLIQDITSLKKK</sequence>